<evidence type="ECO:0000313" key="3">
    <source>
        <dbReference type="Proteomes" id="UP001172457"/>
    </source>
</evidence>
<evidence type="ECO:0000256" key="1">
    <source>
        <dbReference type="SAM" id="Phobius"/>
    </source>
</evidence>
<gene>
    <name evidence="2" type="ORF">OSB04_007961</name>
</gene>
<keyword evidence="3" id="KW-1185">Reference proteome</keyword>
<sequence length="114" mass="12800">MRIGVVVQTHVIPPVGTMFSLATIFYLGLLKDNPPSLDLVPKLNTVALLMLSPNLAGFGIFFSSYIVPLPKLQLFIVTMDGFKCEPLFGCEREDSRELDMWRMTRRHVRSTAGD</sequence>
<keyword evidence="1" id="KW-0472">Membrane</keyword>
<keyword evidence="1" id="KW-0812">Transmembrane</keyword>
<dbReference type="EMBL" id="JARYMX010000002">
    <property type="protein sequence ID" value="KAJ9562801.1"/>
    <property type="molecule type" value="Genomic_DNA"/>
</dbReference>
<evidence type="ECO:0000313" key="2">
    <source>
        <dbReference type="EMBL" id="KAJ9562801.1"/>
    </source>
</evidence>
<proteinExistence type="predicted"/>
<name>A0AA38TYM5_9ASTR</name>
<dbReference type="AlphaFoldDB" id="A0AA38TYM5"/>
<dbReference type="Proteomes" id="UP001172457">
    <property type="component" value="Chromosome 2"/>
</dbReference>
<comment type="caution">
    <text evidence="2">The sequence shown here is derived from an EMBL/GenBank/DDBJ whole genome shotgun (WGS) entry which is preliminary data.</text>
</comment>
<accession>A0AA38TYM5</accession>
<feature type="transmembrane region" description="Helical" evidence="1">
    <location>
        <begin position="12"/>
        <end position="29"/>
    </location>
</feature>
<organism evidence="2 3">
    <name type="scientific">Centaurea solstitialis</name>
    <name type="common">yellow star-thistle</name>
    <dbReference type="NCBI Taxonomy" id="347529"/>
    <lineage>
        <taxon>Eukaryota</taxon>
        <taxon>Viridiplantae</taxon>
        <taxon>Streptophyta</taxon>
        <taxon>Embryophyta</taxon>
        <taxon>Tracheophyta</taxon>
        <taxon>Spermatophyta</taxon>
        <taxon>Magnoliopsida</taxon>
        <taxon>eudicotyledons</taxon>
        <taxon>Gunneridae</taxon>
        <taxon>Pentapetalae</taxon>
        <taxon>asterids</taxon>
        <taxon>campanulids</taxon>
        <taxon>Asterales</taxon>
        <taxon>Asteraceae</taxon>
        <taxon>Carduoideae</taxon>
        <taxon>Cardueae</taxon>
        <taxon>Centaureinae</taxon>
        <taxon>Centaurea</taxon>
    </lineage>
</organism>
<reference evidence="2" key="1">
    <citation type="submission" date="2023-03" db="EMBL/GenBank/DDBJ databases">
        <title>Chromosome-scale reference genome and RAD-based genetic map of yellow starthistle (Centaurea solstitialis) reveal putative structural variation and QTLs associated with invader traits.</title>
        <authorList>
            <person name="Reatini B."/>
            <person name="Cang F.A."/>
            <person name="Jiang Q."/>
            <person name="Mckibben M.T.W."/>
            <person name="Barker M.S."/>
            <person name="Rieseberg L.H."/>
            <person name="Dlugosch K.M."/>
        </authorList>
    </citation>
    <scope>NUCLEOTIDE SEQUENCE</scope>
    <source>
        <strain evidence="2">CAN-66</strain>
        <tissue evidence="2">Leaf</tissue>
    </source>
</reference>
<protein>
    <submittedName>
        <fullName evidence="2">Uncharacterized protein</fullName>
    </submittedName>
</protein>
<feature type="transmembrane region" description="Helical" evidence="1">
    <location>
        <begin position="49"/>
        <end position="69"/>
    </location>
</feature>
<keyword evidence="1" id="KW-1133">Transmembrane helix</keyword>